<dbReference type="AlphaFoldDB" id="A0A316V8R5"/>
<dbReference type="InterPro" id="IPR035899">
    <property type="entry name" value="DBL_dom_sf"/>
</dbReference>
<dbReference type="InterPro" id="IPR000219">
    <property type="entry name" value="DH_dom"/>
</dbReference>
<accession>A0A316V8R5</accession>
<dbReference type="GO" id="GO:0005085">
    <property type="term" value="F:guanyl-nucleotide exchange factor activity"/>
    <property type="evidence" value="ECO:0007669"/>
    <property type="project" value="InterPro"/>
</dbReference>
<feature type="compositionally biased region" description="Polar residues" evidence="2">
    <location>
        <begin position="119"/>
        <end position="134"/>
    </location>
</feature>
<feature type="compositionally biased region" description="Polar residues" evidence="2">
    <location>
        <begin position="900"/>
        <end position="918"/>
    </location>
</feature>
<dbReference type="InParanoid" id="A0A316V8R5"/>
<keyword evidence="1" id="KW-0175">Coiled coil</keyword>
<proteinExistence type="predicted"/>
<dbReference type="RefSeq" id="XP_025353916.1">
    <property type="nucleotide sequence ID" value="XM_025499091.1"/>
</dbReference>
<gene>
    <name evidence="4" type="ORF">FA14DRAFT_161376</name>
</gene>
<keyword evidence="5" id="KW-1185">Reference proteome</keyword>
<feature type="compositionally biased region" description="Polar residues" evidence="2">
    <location>
        <begin position="732"/>
        <end position="758"/>
    </location>
</feature>
<feature type="coiled-coil region" evidence="1">
    <location>
        <begin position="946"/>
        <end position="1049"/>
    </location>
</feature>
<feature type="region of interest" description="Disordered" evidence="2">
    <location>
        <begin position="796"/>
        <end position="945"/>
    </location>
</feature>
<dbReference type="Gene3D" id="1.20.900.10">
    <property type="entry name" value="Dbl homology (DH) domain"/>
    <property type="match status" value="1"/>
</dbReference>
<dbReference type="PANTHER" id="PTHR12673">
    <property type="entry name" value="FACIOGENITAL DYSPLASIA PROTEIN"/>
    <property type="match status" value="1"/>
</dbReference>
<dbReference type="STRING" id="1280837.A0A316V8R5"/>
<dbReference type="EMBL" id="KZ819604">
    <property type="protein sequence ID" value="PWN33614.1"/>
    <property type="molecule type" value="Genomic_DNA"/>
</dbReference>
<dbReference type="SUPFAM" id="SSF48065">
    <property type="entry name" value="DBL homology domain (DH-domain)"/>
    <property type="match status" value="1"/>
</dbReference>
<evidence type="ECO:0000256" key="1">
    <source>
        <dbReference type="SAM" id="Coils"/>
    </source>
</evidence>
<feature type="region of interest" description="Disordered" evidence="2">
    <location>
        <begin position="726"/>
        <end position="761"/>
    </location>
</feature>
<dbReference type="SMART" id="SM00325">
    <property type="entry name" value="RhoGEF"/>
    <property type="match status" value="1"/>
</dbReference>
<feature type="region of interest" description="Disordered" evidence="2">
    <location>
        <begin position="670"/>
        <end position="694"/>
    </location>
</feature>
<dbReference type="GeneID" id="37020872"/>
<feature type="compositionally biased region" description="Polar residues" evidence="2">
    <location>
        <begin position="806"/>
        <end position="827"/>
    </location>
</feature>
<dbReference type="CDD" id="cd00160">
    <property type="entry name" value="RhoGEF"/>
    <property type="match status" value="1"/>
</dbReference>
<dbReference type="PROSITE" id="PS50010">
    <property type="entry name" value="DH_2"/>
    <property type="match status" value="1"/>
</dbReference>
<dbReference type="GO" id="GO:0005737">
    <property type="term" value="C:cytoplasm"/>
    <property type="evidence" value="ECO:0007669"/>
    <property type="project" value="TreeGrafter"/>
</dbReference>
<feature type="domain" description="DH" evidence="3">
    <location>
        <begin position="150"/>
        <end position="333"/>
    </location>
</feature>
<name>A0A316V8R5_9BASI</name>
<feature type="region of interest" description="Disordered" evidence="2">
    <location>
        <begin position="1"/>
        <end position="78"/>
    </location>
</feature>
<evidence type="ECO:0000256" key="2">
    <source>
        <dbReference type="SAM" id="MobiDB-lite"/>
    </source>
</evidence>
<feature type="coiled-coil region" evidence="1">
    <location>
        <begin position="1077"/>
        <end position="1120"/>
    </location>
</feature>
<feature type="compositionally biased region" description="Polar residues" evidence="2">
    <location>
        <begin position="60"/>
        <end position="78"/>
    </location>
</feature>
<feature type="region of interest" description="Disordered" evidence="2">
    <location>
        <begin position="116"/>
        <end position="144"/>
    </location>
</feature>
<sequence>MIPRPHSPFKRSSRSPSRSGSPIRGMSSTKWFNTGSNEDPRASYEQSHMPTAPSAVFAGPSTSPGGSPTAAATNPNLSQLSRAEHYDVVIEGEHGEAILTHLGGIVLDQSGGIEGDTASKLTRSSSGSSITAVPSSRRPEGERSAACSTKFESMLHELVQTEKSYVRRIEVLYQRYAVPLRQMARDRDTAIIPLYESQRLFGNIGEIVGANMAFLRELETYLSDRVKGKTKEGGSELGDIIYRNIACFSCYNEYFNNFEKAKHIEQSMMRNNRGFRDFIDRTKYSITGMGNIGLRELIMEPVQRIPRYTLLFDGLIRNLPTADPNRARLEQAVVLAGRIASCEVDDKTKRAAVLWSFSRNVDGFPAGLISVHRQYIDCIDVDDFPIDVLGPSAMNTLLSPGSATTSGYRTIHCTLFLFDDVIAIAKRASSASCGRSLVGLDDLSKLADQMKSYTERSAVVKSPSKVELGFRGLIDVSEVRAIDMGGPDFQMLFMRPPTHISGDKWAGRAVRQYATVDAQSNQGPDPAFARQEKARFLDNLWRSQALYKAREHKSHVRSLILPSTSNEDKIRRVIYWNVYARRSYLAETHKSEIVLHVNPDGEADALPFGYEDAPPSASVRIHSMDEDTAFCTYTASYKSNCSVADAGELHQVSLSSLSDEMLRTSKQLNRNALDGFDPRHGSPTTPGSTNRSGRALASGLEQFGRSLFGTPSSIRSAATGSDFFGVKRTRSKGSSQYTRNASVSTRKTYSTANTSSVGSRDMLQYSVNGRQDQRNGSPGTPVNDLQANIERYRNMSPGSNAEMATPTRNETSVLSSDASMRSPSHSPSGREGANSPVRRKPVPQADRTPVRVPSGSKREVPVDATPTAKPAKRIAHGHDSVNGDLTNDDEAISAPPSPSPTNYASAPQTPMRNESVNAKSRVGSVKPLSIRKDRGQPRQSNRSEMMHKIQRDLDSLQRACENTQSILANARNDLSSGREAIDQIDDCFTELESTDDAIQRLRKSMKEWNSAEPAQLPSAPSAEFKADEVQKLQAQLANVERKCELLVSLERDGRLENTELHKAFNEELDRMYDDIQLESVDEQLVKLRTEIRQAKSQRNEANLEKKALQRELALEKAQSEVWRATLIKHGLI</sequence>
<dbReference type="Pfam" id="PF00621">
    <property type="entry name" value="RhoGEF"/>
    <property type="match status" value="1"/>
</dbReference>
<dbReference type="PANTHER" id="PTHR12673:SF270">
    <property type="entry name" value="FYVE-TYPE DOMAIN-CONTAINING PROTEIN"/>
    <property type="match status" value="1"/>
</dbReference>
<dbReference type="InterPro" id="IPR051092">
    <property type="entry name" value="FYVE_RhoGEF_PH"/>
</dbReference>
<reference evidence="4 5" key="1">
    <citation type="journal article" date="2018" name="Mol. Biol. Evol.">
        <title>Broad Genomic Sampling Reveals a Smut Pathogenic Ancestry of the Fungal Clade Ustilaginomycotina.</title>
        <authorList>
            <person name="Kijpornyongpan T."/>
            <person name="Mondo S.J."/>
            <person name="Barry K."/>
            <person name="Sandor L."/>
            <person name="Lee J."/>
            <person name="Lipzen A."/>
            <person name="Pangilinan J."/>
            <person name="LaButti K."/>
            <person name="Hainaut M."/>
            <person name="Henrissat B."/>
            <person name="Grigoriev I.V."/>
            <person name="Spatafora J.W."/>
            <person name="Aime M.C."/>
        </authorList>
    </citation>
    <scope>NUCLEOTIDE SEQUENCE [LARGE SCALE GENOMIC DNA]</scope>
    <source>
        <strain evidence="4 5">MCA 3882</strain>
    </source>
</reference>
<dbReference type="Proteomes" id="UP000245771">
    <property type="component" value="Unassembled WGS sequence"/>
</dbReference>
<dbReference type="OrthoDB" id="660555at2759"/>
<evidence type="ECO:0000313" key="4">
    <source>
        <dbReference type="EMBL" id="PWN33614.1"/>
    </source>
</evidence>
<protein>
    <recommendedName>
        <fullName evidence="3">DH domain-containing protein</fullName>
    </recommendedName>
</protein>
<feature type="compositionally biased region" description="Low complexity" evidence="2">
    <location>
        <begin position="14"/>
        <end position="28"/>
    </location>
</feature>
<evidence type="ECO:0000313" key="5">
    <source>
        <dbReference type="Proteomes" id="UP000245771"/>
    </source>
</evidence>
<feature type="compositionally biased region" description="Polar residues" evidence="2">
    <location>
        <begin position="682"/>
        <end position="692"/>
    </location>
</feature>
<organism evidence="4 5">
    <name type="scientific">Meira miltonrushii</name>
    <dbReference type="NCBI Taxonomy" id="1280837"/>
    <lineage>
        <taxon>Eukaryota</taxon>
        <taxon>Fungi</taxon>
        <taxon>Dikarya</taxon>
        <taxon>Basidiomycota</taxon>
        <taxon>Ustilaginomycotina</taxon>
        <taxon>Exobasidiomycetes</taxon>
        <taxon>Exobasidiales</taxon>
        <taxon>Brachybasidiaceae</taxon>
        <taxon>Meira</taxon>
    </lineage>
</organism>
<evidence type="ECO:0000259" key="3">
    <source>
        <dbReference type="PROSITE" id="PS50010"/>
    </source>
</evidence>